<name>A0A9W7AM53_9STRA</name>
<keyword evidence="2" id="KW-1185">Reference proteome</keyword>
<dbReference type="AlphaFoldDB" id="A0A9W7AM53"/>
<dbReference type="Gene3D" id="3.30.70.141">
    <property type="entry name" value="Nucleoside diphosphate kinase-like domain"/>
    <property type="match status" value="1"/>
</dbReference>
<dbReference type="SUPFAM" id="SSF54919">
    <property type="entry name" value="Nucleoside diphosphate kinase, NDK"/>
    <property type="match status" value="1"/>
</dbReference>
<accession>A0A9W7AM53</accession>
<evidence type="ECO:0000313" key="1">
    <source>
        <dbReference type="EMBL" id="GMH73081.1"/>
    </source>
</evidence>
<dbReference type="Proteomes" id="UP001165085">
    <property type="component" value="Unassembled WGS sequence"/>
</dbReference>
<evidence type="ECO:0008006" key="3">
    <source>
        <dbReference type="Google" id="ProtNLM"/>
    </source>
</evidence>
<dbReference type="OrthoDB" id="2162449at2759"/>
<reference evidence="2" key="1">
    <citation type="journal article" date="2023" name="Commun. Biol.">
        <title>Genome analysis of Parmales, the sister group of diatoms, reveals the evolutionary specialization of diatoms from phago-mixotrophs to photoautotrophs.</title>
        <authorList>
            <person name="Ban H."/>
            <person name="Sato S."/>
            <person name="Yoshikawa S."/>
            <person name="Yamada K."/>
            <person name="Nakamura Y."/>
            <person name="Ichinomiya M."/>
            <person name="Sato N."/>
            <person name="Blanc-Mathieu R."/>
            <person name="Endo H."/>
            <person name="Kuwata A."/>
            <person name="Ogata H."/>
        </authorList>
    </citation>
    <scope>NUCLEOTIDE SEQUENCE [LARGE SCALE GENOMIC DNA]</scope>
    <source>
        <strain evidence="2">NIES 3701</strain>
    </source>
</reference>
<proteinExistence type="predicted"/>
<gene>
    <name evidence="1" type="ORF">TrST_g10229</name>
</gene>
<comment type="caution">
    <text evidence="1">The sequence shown here is derived from an EMBL/GenBank/DDBJ whole genome shotgun (WGS) entry which is preliminary data.</text>
</comment>
<dbReference type="InterPro" id="IPR036850">
    <property type="entry name" value="NDK-like_dom_sf"/>
</dbReference>
<protein>
    <recommendedName>
        <fullName evidence="3">Nucleoside-diphosphate kinase</fullName>
    </recommendedName>
</protein>
<evidence type="ECO:0000313" key="2">
    <source>
        <dbReference type="Proteomes" id="UP001165085"/>
    </source>
</evidence>
<organism evidence="1 2">
    <name type="scientific">Triparma strigata</name>
    <dbReference type="NCBI Taxonomy" id="1606541"/>
    <lineage>
        <taxon>Eukaryota</taxon>
        <taxon>Sar</taxon>
        <taxon>Stramenopiles</taxon>
        <taxon>Ochrophyta</taxon>
        <taxon>Bolidophyceae</taxon>
        <taxon>Parmales</taxon>
        <taxon>Triparmaceae</taxon>
        <taxon>Triparma</taxon>
    </lineage>
</organism>
<sequence>MGVTSSSLPPTLTSSTFTTLFPTLPSSLFDTLSLNGELNKEDLIKHLNTNQINSAFVFIKPQANTLKTQEYVRSTLSRFCIQIKEEGTIPGTVINEKKLIDQHYYSIASKATLQHPSELNVPEDKFMESFKEEWVKVVEEGRCVNALQACERWNVNESTLEKLWRSSEKSHKVVKFGGGFYCGLLECEGEELYVFNAFFMEMRSKFIGDNEVYFFSVEWEKGVLDWEGFRNRLLGPTDPNEAPEDSIRRTILEKWEEFGLKSKPNKADNGVHASASPLEGLSEKCNWLGSSIDSESFGKALLFNGFDEQTIKEYCIDPSVEGAKDDGVGKGSVFDAVEDMDAEDCLRKLCMIKFEEGKEGRFDGF</sequence>
<dbReference type="EMBL" id="BRXY01000163">
    <property type="protein sequence ID" value="GMH73081.1"/>
    <property type="molecule type" value="Genomic_DNA"/>
</dbReference>